<dbReference type="NCBIfam" id="NF047420">
    <property type="entry name" value="EF_P_mod_YmfI"/>
    <property type="match status" value="1"/>
</dbReference>
<dbReference type="PANTHER" id="PTHR42879">
    <property type="entry name" value="3-OXOACYL-(ACYL-CARRIER-PROTEIN) REDUCTASE"/>
    <property type="match status" value="1"/>
</dbReference>
<organism evidence="3 4">
    <name type="scientific">Jeotgalibacillus proteolyticus</name>
    <dbReference type="NCBI Taxonomy" id="2082395"/>
    <lineage>
        <taxon>Bacteria</taxon>
        <taxon>Bacillati</taxon>
        <taxon>Bacillota</taxon>
        <taxon>Bacilli</taxon>
        <taxon>Bacillales</taxon>
        <taxon>Caryophanaceae</taxon>
        <taxon>Jeotgalibacillus</taxon>
    </lineage>
</organism>
<dbReference type="InterPro" id="IPR050259">
    <property type="entry name" value="SDR"/>
</dbReference>
<dbReference type="Proteomes" id="UP000239047">
    <property type="component" value="Unassembled WGS sequence"/>
</dbReference>
<dbReference type="EMBL" id="PREZ01000001">
    <property type="protein sequence ID" value="PPA72001.1"/>
    <property type="molecule type" value="Genomic_DNA"/>
</dbReference>
<dbReference type="Pfam" id="PF13561">
    <property type="entry name" value="adh_short_C2"/>
    <property type="match status" value="1"/>
</dbReference>
<dbReference type="SUPFAM" id="SSF51735">
    <property type="entry name" value="NAD(P)-binding Rossmann-fold domains"/>
    <property type="match status" value="1"/>
</dbReference>
<dbReference type="RefSeq" id="WP_104055854.1">
    <property type="nucleotide sequence ID" value="NZ_PREZ01000001.1"/>
</dbReference>
<dbReference type="GO" id="GO:0016491">
    <property type="term" value="F:oxidoreductase activity"/>
    <property type="evidence" value="ECO:0007669"/>
    <property type="project" value="UniProtKB-KW"/>
</dbReference>
<comment type="similarity">
    <text evidence="1">Belongs to the short-chain dehydrogenases/reductases (SDR) family.</text>
</comment>
<evidence type="ECO:0000313" key="3">
    <source>
        <dbReference type="EMBL" id="PPA72001.1"/>
    </source>
</evidence>
<comment type="caution">
    <text evidence="3">The sequence shown here is derived from an EMBL/GenBank/DDBJ whole genome shotgun (WGS) entry which is preliminary data.</text>
</comment>
<protein>
    <submittedName>
        <fullName evidence="3">Short chain dehydrogenase</fullName>
    </submittedName>
</protein>
<keyword evidence="2" id="KW-0560">Oxidoreductase</keyword>
<sequence>MNKRILVLGASGGIGRAIVKNLAEDGWTVYAQYFTNKEAVLSLMTESSYEGEVIPVWADLNFSGSTDKLLEQAGAVDAFVHAGGDTFEGMLEETPDQKMDELWAIHLYEPVRIIKAILPSMRRKRTGSIVFISSIFGETGGSYEVMYSAVKGAQISFVKALGKELAPSNIRVNAVAPGAVETPMLSGYDSADREAIEMNIPLGRVGKPEEIAKAAMFLLGDESSYITSHVLSVNGGWYA</sequence>
<proteinExistence type="inferred from homology"/>
<dbReference type="Gene3D" id="3.40.50.720">
    <property type="entry name" value="NAD(P)-binding Rossmann-like Domain"/>
    <property type="match status" value="1"/>
</dbReference>
<keyword evidence="4" id="KW-1185">Reference proteome</keyword>
<dbReference type="PRINTS" id="PR00081">
    <property type="entry name" value="GDHRDH"/>
</dbReference>
<gene>
    <name evidence="3" type="ORF">C4B60_01065</name>
</gene>
<evidence type="ECO:0000256" key="1">
    <source>
        <dbReference type="ARBA" id="ARBA00006484"/>
    </source>
</evidence>
<dbReference type="InterPro" id="IPR002347">
    <property type="entry name" value="SDR_fam"/>
</dbReference>
<evidence type="ECO:0000313" key="4">
    <source>
        <dbReference type="Proteomes" id="UP000239047"/>
    </source>
</evidence>
<dbReference type="FunFam" id="3.40.50.720:FF:000173">
    <property type="entry name" value="3-oxoacyl-[acyl-carrier protein] reductase"/>
    <property type="match status" value="1"/>
</dbReference>
<accession>A0A2S5GGF7</accession>
<evidence type="ECO:0000256" key="2">
    <source>
        <dbReference type="ARBA" id="ARBA00023002"/>
    </source>
</evidence>
<reference evidence="3 4" key="1">
    <citation type="submission" date="2018-02" db="EMBL/GenBank/DDBJ databases">
        <title>Jeotgalibacillus proteolyticum sp. nov. a protease producing bacterium isolated from ocean sediments of Laizhou Bay.</title>
        <authorList>
            <person name="Li Y."/>
        </authorList>
    </citation>
    <scope>NUCLEOTIDE SEQUENCE [LARGE SCALE GENOMIC DNA]</scope>
    <source>
        <strain evidence="3 4">22-7</strain>
    </source>
</reference>
<dbReference type="OrthoDB" id="9803333at2"/>
<dbReference type="PANTHER" id="PTHR42879:SF2">
    <property type="entry name" value="3-OXOACYL-[ACYL-CARRIER-PROTEIN] REDUCTASE FABG"/>
    <property type="match status" value="1"/>
</dbReference>
<dbReference type="AlphaFoldDB" id="A0A2S5GGF7"/>
<name>A0A2S5GGF7_9BACL</name>
<dbReference type="InterPro" id="IPR036291">
    <property type="entry name" value="NAD(P)-bd_dom_sf"/>
</dbReference>
<dbReference type="PRINTS" id="PR00080">
    <property type="entry name" value="SDRFAMILY"/>
</dbReference>